<keyword evidence="2" id="KW-1185">Reference proteome</keyword>
<feature type="non-terminal residue" evidence="1">
    <location>
        <position position="148"/>
    </location>
</feature>
<sequence length="148" mass="16977">RARDLADDEIFVLTEYEDHATTCYQCVDTGKGGLLLCERGFQYASDVANYIFKKDRKAYSVVDKEHNKNILVHIPRGLKASRRLLLAIEYARLRPKQPDIDYCSAHPVVPSCLTKTITSTIKRAPRARHRIIVYRRTSSSRDSVYDSD</sequence>
<feature type="non-terminal residue" evidence="1">
    <location>
        <position position="1"/>
    </location>
</feature>
<comment type="caution">
    <text evidence="1">The sequence shown here is derived from an EMBL/GenBank/DDBJ whole genome shotgun (WGS) entry which is preliminary data.</text>
</comment>
<accession>A0AAD4KTN3</accession>
<dbReference type="GeneID" id="70240378"/>
<dbReference type="EMBL" id="JAJTJA010000008">
    <property type="protein sequence ID" value="KAH8695675.1"/>
    <property type="molecule type" value="Genomic_DNA"/>
</dbReference>
<gene>
    <name evidence="1" type="ORF">BGW36DRAFT_263098</name>
</gene>
<name>A0AAD4KTN3_9EURO</name>
<reference evidence="1" key="1">
    <citation type="submission" date="2021-12" db="EMBL/GenBank/DDBJ databases">
        <title>Convergent genome expansion in fungi linked to evolution of root-endophyte symbiosis.</title>
        <authorList>
            <consortium name="DOE Joint Genome Institute"/>
            <person name="Ke Y.-H."/>
            <person name="Bonito G."/>
            <person name="Liao H.-L."/>
            <person name="Looney B."/>
            <person name="Rojas-Flechas A."/>
            <person name="Nash J."/>
            <person name="Hameed K."/>
            <person name="Schadt C."/>
            <person name="Martin F."/>
            <person name="Crous P.W."/>
            <person name="Miettinen O."/>
            <person name="Magnuson J.K."/>
            <person name="Labbe J."/>
            <person name="Jacobson D."/>
            <person name="Doktycz M.J."/>
            <person name="Veneault-Fourrey C."/>
            <person name="Kuo A."/>
            <person name="Mondo S."/>
            <person name="Calhoun S."/>
            <person name="Riley R."/>
            <person name="Ohm R."/>
            <person name="LaButti K."/>
            <person name="Andreopoulos B."/>
            <person name="Pangilinan J."/>
            <person name="Nolan M."/>
            <person name="Tritt A."/>
            <person name="Clum A."/>
            <person name="Lipzen A."/>
            <person name="Daum C."/>
            <person name="Barry K."/>
            <person name="Grigoriev I.V."/>
            <person name="Vilgalys R."/>
        </authorList>
    </citation>
    <scope>NUCLEOTIDE SEQUENCE</scope>
    <source>
        <strain evidence="1">PMI_201</strain>
    </source>
</reference>
<evidence type="ECO:0000313" key="1">
    <source>
        <dbReference type="EMBL" id="KAH8695675.1"/>
    </source>
</evidence>
<dbReference type="RefSeq" id="XP_046070817.1">
    <property type="nucleotide sequence ID" value="XM_046210091.1"/>
</dbReference>
<dbReference type="Proteomes" id="UP001201262">
    <property type="component" value="Unassembled WGS sequence"/>
</dbReference>
<dbReference type="AlphaFoldDB" id="A0AAD4KTN3"/>
<organism evidence="1 2">
    <name type="scientific">Talaromyces proteolyticus</name>
    <dbReference type="NCBI Taxonomy" id="1131652"/>
    <lineage>
        <taxon>Eukaryota</taxon>
        <taxon>Fungi</taxon>
        <taxon>Dikarya</taxon>
        <taxon>Ascomycota</taxon>
        <taxon>Pezizomycotina</taxon>
        <taxon>Eurotiomycetes</taxon>
        <taxon>Eurotiomycetidae</taxon>
        <taxon>Eurotiales</taxon>
        <taxon>Trichocomaceae</taxon>
        <taxon>Talaromyces</taxon>
        <taxon>Talaromyces sect. Bacilispori</taxon>
    </lineage>
</organism>
<proteinExistence type="predicted"/>
<protein>
    <submittedName>
        <fullName evidence="1">Uncharacterized protein</fullName>
    </submittedName>
</protein>
<evidence type="ECO:0000313" key="2">
    <source>
        <dbReference type="Proteomes" id="UP001201262"/>
    </source>
</evidence>